<reference evidence="3" key="1">
    <citation type="submission" date="2012-07" db="EMBL/GenBank/DDBJ databases">
        <title>Genome of the Chinese tree shrew, a rising model animal genetically related to primates.</title>
        <authorList>
            <person name="Zhang G."/>
            <person name="Fan Y."/>
            <person name="Yao Y."/>
            <person name="Huang Z."/>
        </authorList>
    </citation>
    <scope>NUCLEOTIDE SEQUENCE [LARGE SCALE GENOMIC DNA]</scope>
</reference>
<evidence type="ECO:0000313" key="2">
    <source>
        <dbReference type="EMBL" id="ELW49524.1"/>
    </source>
</evidence>
<feature type="compositionally biased region" description="Polar residues" evidence="1">
    <location>
        <begin position="87"/>
        <end position="109"/>
    </location>
</feature>
<organism evidence="2 3">
    <name type="scientific">Tupaia chinensis</name>
    <name type="common">Chinese tree shrew</name>
    <name type="synonym">Tupaia belangeri chinensis</name>
    <dbReference type="NCBI Taxonomy" id="246437"/>
    <lineage>
        <taxon>Eukaryota</taxon>
        <taxon>Metazoa</taxon>
        <taxon>Chordata</taxon>
        <taxon>Craniata</taxon>
        <taxon>Vertebrata</taxon>
        <taxon>Euteleostomi</taxon>
        <taxon>Mammalia</taxon>
        <taxon>Eutheria</taxon>
        <taxon>Euarchontoglires</taxon>
        <taxon>Scandentia</taxon>
        <taxon>Tupaiidae</taxon>
        <taxon>Tupaia</taxon>
    </lineage>
</organism>
<evidence type="ECO:0000313" key="3">
    <source>
        <dbReference type="Proteomes" id="UP000011518"/>
    </source>
</evidence>
<accession>L9JGW0</accession>
<gene>
    <name evidence="2" type="ORF">TREES_T100003318</name>
</gene>
<keyword evidence="3" id="KW-1185">Reference proteome</keyword>
<proteinExistence type="predicted"/>
<dbReference type="AlphaFoldDB" id="L9JGW0"/>
<dbReference type="EMBL" id="KB320992">
    <property type="protein sequence ID" value="ELW49524.1"/>
    <property type="molecule type" value="Genomic_DNA"/>
</dbReference>
<reference evidence="3" key="2">
    <citation type="journal article" date="2013" name="Nat. Commun.">
        <title>Genome of the Chinese tree shrew.</title>
        <authorList>
            <person name="Fan Y."/>
            <person name="Huang Z.Y."/>
            <person name="Cao C.C."/>
            <person name="Chen C.S."/>
            <person name="Chen Y.X."/>
            <person name="Fan D.D."/>
            <person name="He J."/>
            <person name="Hou H.L."/>
            <person name="Hu L."/>
            <person name="Hu X.T."/>
            <person name="Jiang X.T."/>
            <person name="Lai R."/>
            <person name="Lang Y.S."/>
            <person name="Liang B."/>
            <person name="Liao S.G."/>
            <person name="Mu D."/>
            <person name="Ma Y.Y."/>
            <person name="Niu Y.Y."/>
            <person name="Sun X.Q."/>
            <person name="Xia J.Q."/>
            <person name="Xiao J."/>
            <person name="Xiong Z.Q."/>
            <person name="Xu L."/>
            <person name="Yang L."/>
            <person name="Zhang Y."/>
            <person name="Zhao W."/>
            <person name="Zhao X.D."/>
            <person name="Zheng Y.T."/>
            <person name="Zhou J.M."/>
            <person name="Zhu Y.B."/>
            <person name="Zhang G.J."/>
            <person name="Wang J."/>
            <person name="Yao Y.G."/>
        </authorList>
    </citation>
    <scope>NUCLEOTIDE SEQUENCE [LARGE SCALE GENOMIC DNA]</scope>
</reference>
<feature type="region of interest" description="Disordered" evidence="1">
    <location>
        <begin position="1"/>
        <end position="26"/>
    </location>
</feature>
<protein>
    <submittedName>
        <fullName evidence="2">Uncharacterized protein</fullName>
    </submittedName>
</protein>
<dbReference type="InParanoid" id="L9JGW0"/>
<feature type="region of interest" description="Disordered" evidence="1">
    <location>
        <begin position="63"/>
        <end position="115"/>
    </location>
</feature>
<name>L9JGW0_TUPCH</name>
<evidence type="ECO:0000256" key="1">
    <source>
        <dbReference type="SAM" id="MobiDB-lite"/>
    </source>
</evidence>
<sequence>MPRPRFSPPNAELDNSAAASTRGPGVLAQPLRECALSPLPEGHVAKDTRTVTPQCPAELVLLQTRRSPRAHSQPLTESPESKGPITPQYTNTQTKSTMSDFSDVASNGKRSSEVPEIQASITKTISSIYRGDGCAAVAGSRLPFQPSLLLL</sequence>
<dbReference type="Proteomes" id="UP000011518">
    <property type="component" value="Unassembled WGS sequence"/>
</dbReference>